<feature type="domain" description="Sulfatase-modifying factor enzyme-like" evidence="2">
    <location>
        <begin position="908"/>
        <end position="1139"/>
    </location>
</feature>
<feature type="region of interest" description="Disordered" evidence="1">
    <location>
        <begin position="89"/>
        <end position="139"/>
    </location>
</feature>
<dbReference type="PANTHER" id="PTHR23150">
    <property type="entry name" value="SULFATASE MODIFYING FACTOR 1, 2"/>
    <property type="match status" value="1"/>
</dbReference>
<reference evidence="3 4" key="1">
    <citation type="journal article" date="2011" name="Stand. Genomic Sci.">
        <title>Complete genome sequence of Haliscomenobacter hydrossis type strain (O).</title>
        <authorList>
            <consortium name="US DOE Joint Genome Institute (JGI-PGF)"/>
            <person name="Daligault H."/>
            <person name="Lapidus A."/>
            <person name="Zeytun A."/>
            <person name="Nolan M."/>
            <person name="Lucas S."/>
            <person name="Del Rio T.G."/>
            <person name="Tice H."/>
            <person name="Cheng J.F."/>
            <person name="Tapia R."/>
            <person name="Han C."/>
            <person name="Goodwin L."/>
            <person name="Pitluck S."/>
            <person name="Liolios K."/>
            <person name="Pagani I."/>
            <person name="Ivanova N."/>
            <person name="Huntemann M."/>
            <person name="Mavromatis K."/>
            <person name="Mikhailova N."/>
            <person name="Pati A."/>
            <person name="Chen A."/>
            <person name="Palaniappan K."/>
            <person name="Land M."/>
            <person name="Hauser L."/>
            <person name="Brambilla E.M."/>
            <person name="Rohde M."/>
            <person name="Verbarg S."/>
            <person name="Goker M."/>
            <person name="Bristow J."/>
            <person name="Eisen J.A."/>
            <person name="Markowitz V."/>
            <person name="Hugenholtz P."/>
            <person name="Kyrpides N.C."/>
            <person name="Klenk H.P."/>
            <person name="Woyke T."/>
        </authorList>
    </citation>
    <scope>NUCLEOTIDE SEQUENCE [LARGE SCALE GENOMIC DNA]</scope>
    <source>
        <strain evidence="4">ATCC 27775 / DSM 1100 / LMG 10767 / O</strain>
        <plasmid evidence="4">Plasmid pHALHY01</plasmid>
    </source>
</reference>
<evidence type="ECO:0000256" key="1">
    <source>
        <dbReference type="SAM" id="MobiDB-lite"/>
    </source>
</evidence>
<evidence type="ECO:0000313" key="3">
    <source>
        <dbReference type="EMBL" id="AEE54382.1"/>
    </source>
</evidence>
<reference key="2">
    <citation type="submission" date="2011-04" db="EMBL/GenBank/DDBJ databases">
        <title>Complete sequence of plasmid 1 of Haliscomenobacter hydrossis DSM 1100.</title>
        <authorList>
            <consortium name="US DOE Joint Genome Institute (JGI-PGF)"/>
            <person name="Lucas S."/>
            <person name="Han J."/>
            <person name="Lapidus A."/>
            <person name="Bruce D."/>
            <person name="Goodwin L."/>
            <person name="Pitluck S."/>
            <person name="Peters L."/>
            <person name="Kyrpides N."/>
            <person name="Mavromatis K."/>
            <person name="Ivanova N."/>
            <person name="Ovchinnikova G."/>
            <person name="Pagani I."/>
            <person name="Daligault H."/>
            <person name="Detter J.C."/>
            <person name="Han C."/>
            <person name="Land M."/>
            <person name="Hauser L."/>
            <person name="Markowitz V."/>
            <person name="Cheng J.-F."/>
            <person name="Hugenholtz P."/>
            <person name="Woyke T."/>
            <person name="Wu D."/>
            <person name="Verbarg S."/>
            <person name="Frueling A."/>
            <person name="Brambilla E."/>
            <person name="Klenk H.-P."/>
            <person name="Eisen J.A."/>
        </authorList>
    </citation>
    <scope>NUCLEOTIDE SEQUENCE</scope>
    <source>
        <strain>DSM 1100</strain>
    </source>
</reference>
<dbReference type="InterPro" id="IPR016187">
    <property type="entry name" value="CTDL_fold"/>
</dbReference>
<sequence length="2048" mass="234664">MLDRTQIYSIVGQVLTRFADKGHTLSVDQHLRLFTLLDRINAAGIAREQLPLVLTPILANSVDDQLMLHTWFKEAILWDVQDDHHRIEPAPKEKEFFPPPEEEKKTPTAEEEKKTPTAEEEKTPAQSQEKPLTPNQPPIQRNETFVAELQSFDKPPYVWNVELGAERDFTSTEDLRQLVNRMHDRQLLEAQELDIPRTVVALTTHPGQVQLFFRQLTQAPSYLLLIDQRTQNDHRARIFNLLYEYLKFNEVDVKRFYFSADPKLCFNDDFPYGIPLAQLYALNRSARLLILTYGYELFSPSSNAWSPWTRVFLQWQDRAILSPLPTQNWGAMEQKLAERFTLLPATPLGLAAAIEEFKAEEAKHWEDYLAQITDAVTEPIYYQGDLIETLHRYFPDPVVQRWIAACALYPTLHWELTLHLGALLQSKYGHSSLTSIENLLELARLPWFIEGRIPDVARDELIQWLEVLGEEASIRNLLLESLNRAPAPPPDSVAYADYRMQLVFNQWMLEQDAELKARLEEEFNQYLRAGKSADFVTFKRLERGAKRTELVVPESWRSSIVIEPPSVGESSKTNPAITPIQPRKINPPLAIYLSGDQDGVDLARQYAIEATGKTTLDWAPNLTIEWLRLVNDEHQADYVLHAEEGVWYTRLPFDKRPLLLPIKFREGNSIFAHRANNVFEGFKQMAKWHYFKNLDAFSTDSTPSPFDQDWPIEIRIFEELDKGSETRIYPVNGQFLLEFTKDKPTKDLRFELENRSPEWVYISLLYLDYCFGIATDPIWDKPRALEPGAIVSLNQKNAGNFFDFILDRYIKEYCWPGEQNYLKLIISKTPFDAQAFDMDSLPLPNEAHNSPRVFQDLTRQVSDWNSRTYGLFSNNPYFDAEQARALASGERTIQPFDADNDTDLTIPDHMVLVKGGTFEMGEENNTHSVTLSDFYIGKHQLTFAEYDAFCRATGRELTKDRGWGRGTRPVINVSWFDAIDYCNWRSQEEGLQQVYQVNKEQVTPNWSANGYRLPTEAEWEFAARGGSESQGFTYAGSNNVDEVAWFSENSGAKTQPVGQKKANELGIYDMSGNVWEWCWDWYSAYSSSATKDPKGPDTGSIRVLRCGSWFYDADGCRVAFRSDNDPNVANSNCGFRIARPALHLEKQKELELETWNKIPKNDPSSLERYIRDNPQSPFVEEAQRLIGAIQEVQDSMVLVKGGTFEMGDVMGDKEYENETVHTVTVSNFFLAKNELTFEEYDAFCTATGRELPDDSGWGRGKRPVINVDWYDAIEYCNWRSSQEGLQTVYSINKNTKDSNNSSPSDTKQWQVTTSRSANGYRLPTEAEWEYAARQGGQKVRFGNGKDIADPQEINFNALSGYKKRYSVVGEYRQKTLPVGSFSPNTLDLFDMSGNVWEWCGDWYGPYPSSASNDPQGATGGSDRVFRGGSWRSNPIFTRVALRYRISPGDRSGNKGFRLARAAVAPEKQRELELETWNKIPKNDSSSLERYIRDNPQSSFVEEAQRLIAIIQEVEDSMVLVKGGAHEMREGKNTHRVTLSDFYISSHQLTFEEYDAFCKLTGRELTKDAGWGRGTRPVINVNWFDAIDYCNWRSQQENLKPVYNGGKDGFTADWSANGYRLPTEAEWEYAAKGGLSSRGFKYAGSNNVDEVAWYGSNSGNKTQPVGQKKANELGLFDMSGNVQEWCWDWYEAYSNRAFNDPRGPDFGMYRVLRSGSWFNSSDYCRVAHRDRNVPRRAGDDYGFRLARSVISQENQKVLELEAWNIVPKNDPSSLERYIRDNPQSSFVEEAQRLIAIIQEKQDSMVLVKGGTFQMGEVKKNSHQVTLSDFLIAKRQLTFDEFDAFCKATSRELPSDRNWGRGDRPAINVNWFDAVDYCNWRSQEEGLQQVYHVNMEQVTPNWSANGYRLPTEAEWEYAARGGSESQGFTYAGSRKVLEVAWFSENSGGSTHLVGQKKTNELGLFDMSGNVWEWCWDWHAAYPNSFINDPRGPSAGSRRVLRGGSWLNEAELCHVATRLNYNPLYADNRFGFRLARSVVSPEKQEEPELET</sequence>
<dbReference type="EMBL" id="CP002692">
    <property type="protein sequence ID" value="AEE54382.1"/>
    <property type="molecule type" value="Genomic_DNA"/>
</dbReference>
<evidence type="ECO:0000313" key="4">
    <source>
        <dbReference type="Proteomes" id="UP000008461"/>
    </source>
</evidence>
<accession>F4L7M4</accession>
<dbReference type="InterPro" id="IPR051043">
    <property type="entry name" value="Sulfatase_Mod_Factor_Kinase"/>
</dbReference>
<feature type="domain" description="Sulfatase-modifying factor enzyme-like" evidence="2">
    <location>
        <begin position="1194"/>
        <end position="1460"/>
    </location>
</feature>
<dbReference type="PANTHER" id="PTHR23150:SF19">
    <property type="entry name" value="FORMYLGLYCINE-GENERATING ENZYME"/>
    <property type="match status" value="1"/>
</dbReference>
<evidence type="ECO:0000259" key="2">
    <source>
        <dbReference type="Pfam" id="PF03781"/>
    </source>
</evidence>
<organism evidence="3 4">
    <name type="scientific">Haliscomenobacter hydrossis (strain ATCC 27775 / DSM 1100 / LMG 10767 / O)</name>
    <dbReference type="NCBI Taxonomy" id="760192"/>
    <lineage>
        <taxon>Bacteria</taxon>
        <taxon>Pseudomonadati</taxon>
        <taxon>Bacteroidota</taxon>
        <taxon>Saprospiria</taxon>
        <taxon>Saprospirales</taxon>
        <taxon>Haliscomenobacteraceae</taxon>
        <taxon>Haliscomenobacter</taxon>
    </lineage>
</organism>
<dbReference type="Proteomes" id="UP000008461">
    <property type="component" value="Plasmid pHALHY01"/>
</dbReference>
<dbReference type="RefSeq" id="WP_013768899.1">
    <property type="nucleotide sequence ID" value="NC_015511.1"/>
</dbReference>
<geneLocation type="plasmid" evidence="3 4">
    <name>pHALHY01</name>
</geneLocation>
<dbReference type="Gene3D" id="3.90.1580.10">
    <property type="entry name" value="paralog of FGE (formylglycine-generating enzyme)"/>
    <property type="match status" value="4"/>
</dbReference>
<dbReference type="InterPro" id="IPR042095">
    <property type="entry name" value="SUMF_sf"/>
</dbReference>
<protein>
    <submittedName>
        <fullName evidence="3">Sulphatase-modifying factor protein</fullName>
    </submittedName>
</protein>
<dbReference type="Pfam" id="PF03781">
    <property type="entry name" value="FGE-sulfatase"/>
    <property type="match status" value="4"/>
</dbReference>
<keyword evidence="4" id="KW-1185">Reference proteome</keyword>
<feature type="domain" description="Sulfatase-modifying factor enzyme-like" evidence="2">
    <location>
        <begin position="1515"/>
        <end position="1746"/>
    </location>
</feature>
<dbReference type="InterPro" id="IPR005532">
    <property type="entry name" value="SUMF_dom"/>
</dbReference>
<dbReference type="KEGG" id="hhy:Halhy_6566"/>
<name>F4L7M4_HALH1</name>
<gene>
    <name evidence="3" type="ordered locus">Halhy_6566</name>
</gene>
<dbReference type="SUPFAM" id="SSF56436">
    <property type="entry name" value="C-type lectin-like"/>
    <property type="match status" value="4"/>
</dbReference>
<dbReference type="GO" id="GO:0120147">
    <property type="term" value="F:formylglycine-generating oxidase activity"/>
    <property type="evidence" value="ECO:0007669"/>
    <property type="project" value="TreeGrafter"/>
</dbReference>
<dbReference type="HOGENOM" id="CLU_233159_0_0_10"/>
<feature type="domain" description="Sulfatase-modifying factor enzyme-like" evidence="2">
    <location>
        <begin position="1801"/>
        <end position="2033"/>
    </location>
</feature>
<keyword evidence="3" id="KW-0614">Plasmid</keyword>
<feature type="compositionally biased region" description="Basic and acidic residues" evidence="1">
    <location>
        <begin position="89"/>
        <end position="123"/>
    </location>
</feature>
<proteinExistence type="predicted"/>
<feature type="region of interest" description="Disordered" evidence="1">
    <location>
        <begin position="1294"/>
        <end position="1316"/>
    </location>
</feature>